<feature type="compositionally biased region" description="Polar residues" evidence="6">
    <location>
        <begin position="429"/>
        <end position="439"/>
    </location>
</feature>
<keyword evidence="4 9" id="KW-0418">Kinase</keyword>
<keyword evidence="9" id="KW-0723">Serine/threonine-protein kinase</keyword>
<dbReference type="Proteomes" id="UP000198802">
    <property type="component" value="Unassembled WGS sequence"/>
</dbReference>
<dbReference type="RefSeq" id="WP_091274541.1">
    <property type="nucleotide sequence ID" value="NZ_FAOZ01000005.1"/>
</dbReference>
<evidence type="ECO:0000256" key="5">
    <source>
        <dbReference type="ARBA" id="ARBA00022840"/>
    </source>
</evidence>
<accession>A0A0S4QKB6</accession>
<feature type="region of interest" description="Disordered" evidence="6">
    <location>
        <begin position="388"/>
        <end position="467"/>
    </location>
</feature>
<dbReference type="Gene3D" id="3.30.10.20">
    <property type="match status" value="2"/>
</dbReference>
<evidence type="ECO:0000259" key="8">
    <source>
        <dbReference type="PROSITE" id="PS51178"/>
    </source>
</evidence>
<feature type="region of interest" description="Disordered" evidence="6">
    <location>
        <begin position="271"/>
        <end position="321"/>
    </location>
</feature>
<dbReference type="Pfam" id="PF03793">
    <property type="entry name" value="PASTA"/>
    <property type="match status" value="1"/>
</dbReference>
<feature type="region of interest" description="Disordered" evidence="6">
    <location>
        <begin position="513"/>
        <end position="605"/>
    </location>
</feature>
<keyword evidence="10" id="KW-1185">Reference proteome</keyword>
<dbReference type="InterPro" id="IPR005543">
    <property type="entry name" value="PASTA_dom"/>
</dbReference>
<dbReference type="InterPro" id="IPR008271">
    <property type="entry name" value="Ser/Thr_kinase_AS"/>
</dbReference>
<dbReference type="EC" id="2.7.11.1" evidence="1"/>
<evidence type="ECO:0000256" key="4">
    <source>
        <dbReference type="ARBA" id="ARBA00022777"/>
    </source>
</evidence>
<dbReference type="SUPFAM" id="SSF56112">
    <property type="entry name" value="Protein kinase-like (PK-like)"/>
    <property type="match status" value="1"/>
</dbReference>
<protein>
    <recommendedName>
        <fullName evidence="1">non-specific serine/threonine protein kinase</fullName>
        <ecNumber evidence="1">2.7.11.1</ecNumber>
    </recommendedName>
</protein>
<dbReference type="GO" id="GO:0005524">
    <property type="term" value="F:ATP binding"/>
    <property type="evidence" value="ECO:0007669"/>
    <property type="project" value="UniProtKB-KW"/>
</dbReference>
<dbReference type="SMART" id="SM00220">
    <property type="entry name" value="S_TKc"/>
    <property type="match status" value="1"/>
</dbReference>
<proteinExistence type="predicted"/>
<evidence type="ECO:0000259" key="7">
    <source>
        <dbReference type="PROSITE" id="PS50011"/>
    </source>
</evidence>
<keyword evidence="2" id="KW-0808">Transferase</keyword>
<dbReference type="InterPro" id="IPR011009">
    <property type="entry name" value="Kinase-like_dom_sf"/>
</dbReference>
<dbReference type="PANTHER" id="PTHR43671:SF13">
    <property type="entry name" value="SERINE_THREONINE-PROTEIN KINASE NEK2"/>
    <property type="match status" value="1"/>
</dbReference>
<name>A0A0S4QKB6_9ACTN</name>
<evidence type="ECO:0000313" key="10">
    <source>
        <dbReference type="Proteomes" id="UP000198802"/>
    </source>
</evidence>
<evidence type="ECO:0000256" key="6">
    <source>
        <dbReference type="SAM" id="MobiDB-lite"/>
    </source>
</evidence>
<reference evidence="10" key="1">
    <citation type="submission" date="2015-11" db="EMBL/GenBank/DDBJ databases">
        <authorList>
            <person name="Varghese N."/>
        </authorList>
    </citation>
    <scope>NUCLEOTIDE SEQUENCE [LARGE SCALE GENOMIC DNA]</scope>
    <source>
        <strain evidence="10">DSM 45899</strain>
    </source>
</reference>
<dbReference type="PROSITE" id="PS50011">
    <property type="entry name" value="PROTEIN_KINASE_DOM"/>
    <property type="match status" value="1"/>
</dbReference>
<feature type="compositionally biased region" description="Low complexity" evidence="6">
    <location>
        <begin position="554"/>
        <end position="582"/>
    </location>
</feature>
<feature type="compositionally biased region" description="Low complexity" evidence="6">
    <location>
        <begin position="298"/>
        <end position="321"/>
    </location>
</feature>
<keyword evidence="5" id="KW-0067">ATP-binding</keyword>
<dbReference type="InterPro" id="IPR000719">
    <property type="entry name" value="Prot_kinase_dom"/>
</dbReference>
<feature type="domain" description="Protein kinase" evidence="7">
    <location>
        <begin position="8"/>
        <end position="265"/>
    </location>
</feature>
<evidence type="ECO:0000256" key="3">
    <source>
        <dbReference type="ARBA" id="ARBA00022741"/>
    </source>
</evidence>
<dbReference type="CDD" id="cd14014">
    <property type="entry name" value="STKc_PknB_like"/>
    <property type="match status" value="1"/>
</dbReference>
<dbReference type="AlphaFoldDB" id="A0A0S4QKB6"/>
<dbReference type="PROSITE" id="PS51178">
    <property type="entry name" value="PASTA"/>
    <property type="match status" value="1"/>
</dbReference>
<evidence type="ECO:0000256" key="1">
    <source>
        <dbReference type="ARBA" id="ARBA00012513"/>
    </source>
</evidence>
<dbReference type="Gene3D" id="3.30.200.20">
    <property type="entry name" value="Phosphorylase Kinase, domain 1"/>
    <property type="match status" value="1"/>
</dbReference>
<feature type="compositionally biased region" description="Polar residues" evidence="6">
    <location>
        <begin position="589"/>
        <end position="603"/>
    </location>
</feature>
<evidence type="ECO:0000256" key="2">
    <source>
        <dbReference type="ARBA" id="ARBA00022679"/>
    </source>
</evidence>
<sequence length="730" mass="73869">MRKLGSRYVLHELIGQGTAGQVWRGAHVPDGEPVAIKVLRPELAHDPEVVDRFLRECDLLVQLDSPELVRVRDLIKEPGTLAIVMDLVEGIDLRAHLDQSGPRPVTEAARLVIGLLWALDSVHDAGIIHRDVKPENVLIDTSDPRRPYVRLTDFGVARMIHTPGRASLTGPIGTPLYMAPELADDVPPTPSVDIYAAGVVLYELIAGSPPFDHAHPADLMRAHREEQPLPIQGVPPAVWDVLASMLAKSPKQRPATAADAAEDLLDALEDDDRDHDHDFDQDSGNNNHTTRIDRAERPGAAGRTGTASRSGAAGRRHGAPAGRDAAFDAALTQVGGIAPVAATSLLAAGGDATGAHSGWNDAAHTQVAGIPPARADWDAAAHTQIAGMPPVRPDRAGAGAGPGTGTGTDWSDAATGAQPAVRVPARSAGSASDRNTVISKSKDSAPVGAPGAGAGAPSGRSAADRRRRSRIAAGAGLVVALVAGAGGWALAAAGGGDTTLTTDSNQQMFTDDSGVVATLPGGSPMPPGMAPPAAGTDGRSTGAARGTASGRPGQSTSPGASATQSGTASPSASTSPSASPTAKDGTVPDVTNQSKSAATSTLSGKGFTNVATSETCRKGESGGIVLGQSPNAGSVVPVSTKITLTVQATDCVEVPSVAGSSLSAARSKLTSAGLGVLDGGGGCQWGTTSTAARTNPSAGTMMHKGENVWLEPNCAASPAPAPTTPAATRT</sequence>
<evidence type="ECO:0000313" key="9">
    <source>
        <dbReference type="EMBL" id="CUU55716.1"/>
    </source>
</evidence>
<dbReference type="Gene3D" id="1.10.510.10">
    <property type="entry name" value="Transferase(Phosphotransferase) domain 1"/>
    <property type="match status" value="1"/>
</dbReference>
<organism evidence="9 10">
    <name type="scientific">Parafrankia irregularis</name>
    <dbReference type="NCBI Taxonomy" id="795642"/>
    <lineage>
        <taxon>Bacteria</taxon>
        <taxon>Bacillati</taxon>
        <taxon>Actinomycetota</taxon>
        <taxon>Actinomycetes</taxon>
        <taxon>Frankiales</taxon>
        <taxon>Frankiaceae</taxon>
        <taxon>Parafrankia</taxon>
    </lineage>
</organism>
<feature type="domain" description="PASTA" evidence="8">
    <location>
        <begin position="581"/>
        <end position="648"/>
    </location>
</feature>
<dbReference type="SMART" id="SM00740">
    <property type="entry name" value="PASTA"/>
    <property type="match status" value="1"/>
</dbReference>
<dbReference type="Pfam" id="PF00069">
    <property type="entry name" value="Pkinase"/>
    <property type="match status" value="1"/>
</dbReference>
<dbReference type="GO" id="GO:0004674">
    <property type="term" value="F:protein serine/threonine kinase activity"/>
    <property type="evidence" value="ECO:0007669"/>
    <property type="project" value="UniProtKB-KW"/>
</dbReference>
<dbReference type="PROSITE" id="PS00108">
    <property type="entry name" value="PROTEIN_KINASE_ST"/>
    <property type="match status" value="1"/>
</dbReference>
<dbReference type="CDD" id="cd06577">
    <property type="entry name" value="PASTA_pknB"/>
    <property type="match status" value="1"/>
</dbReference>
<dbReference type="InterPro" id="IPR050660">
    <property type="entry name" value="NEK_Ser/Thr_kinase"/>
</dbReference>
<gene>
    <name evidence="9" type="ORF">Ga0074812_105369</name>
</gene>
<dbReference type="PANTHER" id="PTHR43671">
    <property type="entry name" value="SERINE/THREONINE-PROTEIN KINASE NEK"/>
    <property type="match status" value="1"/>
</dbReference>
<keyword evidence="3" id="KW-0547">Nucleotide-binding</keyword>
<dbReference type="EMBL" id="FAOZ01000005">
    <property type="protein sequence ID" value="CUU55716.1"/>
    <property type="molecule type" value="Genomic_DNA"/>
</dbReference>